<comment type="caution">
    <text evidence="2">The sequence shown here is derived from an EMBL/GenBank/DDBJ whole genome shotgun (WGS) entry which is preliminary data.</text>
</comment>
<name>A0A8S1VVA3_PAROT</name>
<protein>
    <submittedName>
        <fullName evidence="2">Uncharacterized protein</fullName>
    </submittedName>
</protein>
<proteinExistence type="predicted"/>
<dbReference type="EMBL" id="CAJJDP010000072">
    <property type="protein sequence ID" value="CAD8179772.1"/>
    <property type="molecule type" value="Genomic_DNA"/>
</dbReference>
<keyword evidence="1" id="KW-0732">Signal</keyword>
<keyword evidence="3" id="KW-1185">Reference proteome</keyword>
<dbReference type="AlphaFoldDB" id="A0A8S1VVA3"/>
<evidence type="ECO:0000256" key="1">
    <source>
        <dbReference type="SAM" id="SignalP"/>
    </source>
</evidence>
<evidence type="ECO:0000313" key="2">
    <source>
        <dbReference type="EMBL" id="CAD8179772.1"/>
    </source>
</evidence>
<evidence type="ECO:0000313" key="3">
    <source>
        <dbReference type="Proteomes" id="UP000683925"/>
    </source>
</evidence>
<organism evidence="2 3">
    <name type="scientific">Paramecium octaurelia</name>
    <dbReference type="NCBI Taxonomy" id="43137"/>
    <lineage>
        <taxon>Eukaryota</taxon>
        <taxon>Sar</taxon>
        <taxon>Alveolata</taxon>
        <taxon>Ciliophora</taxon>
        <taxon>Intramacronucleata</taxon>
        <taxon>Oligohymenophorea</taxon>
        <taxon>Peniculida</taxon>
        <taxon>Parameciidae</taxon>
        <taxon>Paramecium</taxon>
    </lineage>
</organism>
<accession>A0A8S1VVA3</accession>
<feature type="signal peptide" evidence="1">
    <location>
        <begin position="1"/>
        <end position="20"/>
    </location>
</feature>
<feature type="chain" id="PRO_5035917275" evidence="1">
    <location>
        <begin position="21"/>
        <end position="50"/>
    </location>
</feature>
<gene>
    <name evidence="2" type="ORF">POCTA_138.1.T0730204</name>
</gene>
<reference evidence="2" key="1">
    <citation type="submission" date="2021-01" db="EMBL/GenBank/DDBJ databases">
        <authorList>
            <consortium name="Genoscope - CEA"/>
            <person name="William W."/>
        </authorList>
    </citation>
    <scope>NUCLEOTIDE SEQUENCE</scope>
</reference>
<dbReference type="Proteomes" id="UP000683925">
    <property type="component" value="Unassembled WGS sequence"/>
</dbReference>
<sequence length="50" mass="5739">MKNQQFFVLCTAAFILNASPANINKVTYFNCMQGILSLKLKKQSRKLMKN</sequence>